<evidence type="ECO:0000256" key="5">
    <source>
        <dbReference type="SAM" id="Coils"/>
    </source>
</evidence>
<dbReference type="Proteomes" id="UP000825438">
    <property type="component" value="Chromosome I"/>
</dbReference>
<gene>
    <name evidence="9" type="ORF">CA7LBN_001073</name>
</gene>
<dbReference type="Pfam" id="PF00018">
    <property type="entry name" value="SH3_1"/>
    <property type="match status" value="1"/>
</dbReference>
<dbReference type="Pfam" id="PF00248">
    <property type="entry name" value="Aldo_ket_red"/>
    <property type="match status" value="1"/>
</dbReference>
<evidence type="ECO:0000256" key="2">
    <source>
        <dbReference type="ARBA" id="ARBA00023002"/>
    </source>
</evidence>
<dbReference type="SUPFAM" id="SSF50044">
    <property type="entry name" value="SH3-domain"/>
    <property type="match status" value="1"/>
</dbReference>
<dbReference type="SUPFAM" id="SSF103657">
    <property type="entry name" value="BAR/IMD domain-like"/>
    <property type="match status" value="1"/>
</dbReference>
<evidence type="ECO:0000256" key="1">
    <source>
        <dbReference type="ARBA" id="ARBA00022443"/>
    </source>
</evidence>
<feature type="compositionally biased region" description="Basic and acidic residues" evidence="6">
    <location>
        <begin position="385"/>
        <end position="398"/>
    </location>
</feature>
<dbReference type="PANTHER" id="PTHR42686">
    <property type="entry name" value="GH17980P-RELATED"/>
    <property type="match status" value="1"/>
</dbReference>
<organism evidence="9">
    <name type="scientific">Candidozyma auris</name>
    <name type="common">Yeast</name>
    <name type="synonym">Candida auris</name>
    <dbReference type="NCBI Taxonomy" id="498019"/>
    <lineage>
        <taxon>Eukaryota</taxon>
        <taxon>Fungi</taxon>
        <taxon>Dikarya</taxon>
        <taxon>Ascomycota</taxon>
        <taxon>Saccharomycotina</taxon>
        <taxon>Pichiomycetes</taxon>
        <taxon>Metschnikowiaceae</taxon>
        <taxon>Candidozyma</taxon>
    </lineage>
</organism>
<feature type="domain" description="F-BAR" evidence="8">
    <location>
        <begin position="4"/>
        <end position="258"/>
    </location>
</feature>
<evidence type="ECO:0000256" key="6">
    <source>
        <dbReference type="SAM" id="MobiDB-lite"/>
    </source>
</evidence>
<dbReference type="SMART" id="SM00055">
    <property type="entry name" value="FCH"/>
    <property type="match status" value="1"/>
</dbReference>
<dbReference type="GO" id="GO:0005829">
    <property type="term" value="C:cytosol"/>
    <property type="evidence" value="ECO:0007669"/>
    <property type="project" value="TreeGrafter"/>
</dbReference>
<feature type="region of interest" description="Disordered" evidence="6">
    <location>
        <begin position="1111"/>
        <end position="1150"/>
    </location>
</feature>
<dbReference type="InterPro" id="IPR036028">
    <property type="entry name" value="SH3-like_dom_sf"/>
</dbReference>
<feature type="compositionally biased region" description="Basic and acidic residues" evidence="6">
    <location>
        <begin position="515"/>
        <end position="525"/>
    </location>
</feature>
<feature type="compositionally biased region" description="Basic and acidic residues" evidence="6">
    <location>
        <begin position="429"/>
        <end position="442"/>
    </location>
</feature>
<feature type="domain" description="SH3" evidence="7">
    <location>
        <begin position="594"/>
        <end position="660"/>
    </location>
</feature>
<dbReference type="GO" id="GO:0070485">
    <property type="term" value="P:dehydro-D-arabinono-1,4-lactone biosynthetic process"/>
    <property type="evidence" value="ECO:0007669"/>
    <property type="project" value="TreeGrafter"/>
</dbReference>
<evidence type="ECO:0000256" key="4">
    <source>
        <dbReference type="PROSITE-ProRule" id="PRU01077"/>
    </source>
</evidence>
<keyword evidence="2" id="KW-0560">Oxidoreductase</keyword>
<dbReference type="Pfam" id="PF00611">
    <property type="entry name" value="FCH"/>
    <property type="match status" value="1"/>
</dbReference>
<dbReference type="PROSITE" id="PS51741">
    <property type="entry name" value="F_BAR"/>
    <property type="match status" value="1"/>
</dbReference>
<dbReference type="InterPro" id="IPR023210">
    <property type="entry name" value="NADP_OxRdtase_dom"/>
</dbReference>
<dbReference type="GO" id="GO:0030036">
    <property type="term" value="P:actin cytoskeleton organization"/>
    <property type="evidence" value="ECO:0007669"/>
    <property type="project" value="UniProtKB-ARBA"/>
</dbReference>
<feature type="compositionally biased region" description="Acidic residues" evidence="6">
    <location>
        <begin position="1140"/>
        <end position="1150"/>
    </location>
</feature>
<feature type="region of interest" description="Disordered" evidence="6">
    <location>
        <begin position="312"/>
        <end position="462"/>
    </location>
</feature>
<protein>
    <submittedName>
        <fullName evidence="9">Uncharacterized protein</fullName>
    </submittedName>
</protein>
<evidence type="ECO:0000256" key="3">
    <source>
        <dbReference type="PROSITE-ProRule" id="PRU00192"/>
    </source>
</evidence>
<feature type="compositionally biased region" description="Polar residues" evidence="6">
    <location>
        <begin position="403"/>
        <end position="424"/>
    </location>
</feature>
<feature type="compositionally biased region" description="Polar residues" evidence="6">
    <location>
        <begin position="372"/>
        <end position="384"/>
    </location>
</feature>
<dbReference type="GO" id="GO:0003677">
    <property type="term" value="F:DNA binding"/>
    <property type="evidence" value="ECO:0007669"/>
    <property type="project" value="InterPro"/>
</dbReference>
<name>A0A8F2VYK7_CANAR</name>
<dbReference type="Gene3D" id="2.30.30.40">
    <property type="entry name" value="SH3 Domains"/>
    <property type="match status" value="1"/>
</dbReference>
<feature type="compositionally biased region" description="Basic and acidic residues" evidence="6">
    <location>
        <begin position="548"/>
        <end position="557"/>
    </location>
</feature>
<evidence type="ECO:0000313" key="9">
    <source>
        <dbReference type="EMBL" id="QWW22327.1"/>
    </source>
</evidence>
<dbReference type="EMBL" id="CP076749">
    <property type="protein sequence ID" value="QWW22327.1"/>
    <property type="molecule type" value="Genomic_DNA"/>
</dbReference>
<sequence>MADTAFVNRFWGQQEAGFNVIRTRLAHSLTTLQELLTFYKERVAIEKEYNKRMEKLVNAHTLGSGETGSIKIALEKLQIESNNMVKQNQKFIKSVAFHNYEKLNAFYISYKSNVHKVESHMEKVLARKSDCFLHLEAAKEKYRNECHQIKILQLQCQTTWGKELEKNKAKLLKAEKSIGGLKEQYMKCVHKCAEIHDVWVRDWRAALSNIYQLEIERIQLCKLNCFNFCNHVASLCVDWDQSVDLARTSFASIAAPKDIHDFAEVYGTGNRIAKAPQFIDFAQGFGDEGASAEYETANFKDPDFSQILTRTFSTQSTPSSNKGSPTKTSPQRSTKDNSPSQNGTGGAAGLLVPTNKSLPPIREPTGDGSVQLRKQPSQSSTYTSGHEDKSDDVFDTNKKMRGSNGSEYSNPTNYTSQTVRSWSSPKKKERSELQERINRRSQDWTNKFQPPEPEPEKPNIPITKDFSMDFIAKALEDLNSGGNGDVNQFRRSVRSQRNSQYGDYKKSRPQSDYVDDSREQAKRLDSISFRTPRKPGPMVDGVLEEDDSMRTVVERTPRQNQASPSKRFSSQSPTKSYMDLHSMIDKVTPVSRHEYVTKAKALYTYRAREEGELGFKKGWNMYIIHKQEDNWYVCELAGNCGNETGRVGLVPYNYLKEGHDLFYSTVGFSNMNFPPIGPTRVLQPYSIVNLPPLIIGGAVLNDIYTEDPTKLPIQDILSIAFSKGLNAIDTSPYYGRSEELIGKALKAITAEWPRERYYICTKAGRITDTKFDYSREHVRESVKNSLRLLNTDYLDLVYMHDVEFVETPEVYDALRELRLMKEEGLIKAFGFSGYPVKLLYEIAYKCAHDYVEDIGRVDAILSYSHGCIQNTALFELYDDFINKCGIKKILNGSILSMSLLRSGKTHAFHPASVELKAKVDEVAQDLKKTSNIELAEPATRFAMKRWLFQTQPQKDPPLKWNQRTSIVLGVSTVEELNSALKSYADVKEKDGAEDEKLFEEIIKKLGTYSMVYKKRKLESEDEPNNALVIELDKKKQVSVRKYNGVSLVDIREFYFDKETGEKKPGKKGISLTEDSYWKLVEAQSAIQSALVQLKEGGSKVQKTELTTKLSIEKNDDSEADGKSTSALSAKPNKKYKSAELVDEDDVSEAE</sequence>
<dbReference type="InterPro" id="IPR020471">
    <property type="entry name" value="AKR"/>
</dbReference>
<accession>A0A8F2VYK7</accession>
<dbReference type="AlphaFoldDB" id="A0A8F2VYK7"/>
<dbReference type="InterPro" id="IPR009044">
    <property type="entry name" value="ssDNA-bd_transcriptional_reg"/>
</dbReference>
<dbReference type="SUPFAM" id="SSF51430">
    <property type="entry name" value="NAD(P)-linked oxidoreductase"/>
    <property type="match status" value="1"/>
</dbReference>
<dbReference type="InterPro" id="IPR031160">
    <property type="entry name" value="F_BAR_dom"/>
</dbReference>
<dbReference type="InterPro" id="IPR003173">
    <property type="entry name" value="PC4_C"/>
</dbReference>
<keyword evidence="1 3" id="KW-0728">SH3 domain</keyword>
<dbReference type="SMART" id="SM00326">
    <property type="entry name" value="SH3"/>
    <property type="match status" value="1"/>
</dbReference>
<dbReference type="InterPro" id="IPR027267">
    <property type="entry name" value="AH/BAR_dom_sf"/>
</dbReference>
<dbReference type="Gene3D" id="2.30.31.10">
    <property type="entry name" value="Transcriptional Coactivator Pc4, Chain A"/>
    <property type="match status" value="1"/>
</dbReference>
<feature type="compositionally biased region" description="Basic and acidic residues" evidence="6">
    <location>
        <begin position="1111"/>
        <end position="1121"/>
    </location>
</feature>
<dbReference type="PROSITE" id="PS50002">
    <property type="entry name" value="SH3"/>
    <property type="match status" value="1"/>
</dbReference>
<dbReference type="PANTHER" id="PTHR42686:SF1">
    <property type="entry name" value="GH17980P-RELATED"/>
    <property type="match status" value="1"/>
</dbReference>
<dbReference type="Pfam" id="PF02229">
    <property type="entry name" value="PC4"/>
    <property type="match status" value="1"/>
</dbReference>
<reference evidence="9" key="1">
    <citation type="submission" date="2021-06" db="EMBL/GenBank/DDBJ databases">
        <title>Candida auris outbreak in lebanese hospital.</title>
        <authorList>
            <person name="Finianos M."/>
        </authorList>
    </citation>
    <scope>NUCLEOTIDE SEQUENCE</scope>
    <source>
        <strain evidence="9">CA7LBN</strain>
    </source>
</reference>
<dbReference type="Gene3D" id="3.20.20.100">
    <property type="entry name" value="NADP-dependent oxidoreductase domain"/>
    <property type="match status" value="1"/>
</dbReference>
<feature type="compositionally biased region" description="Polar residues" evidence="6">
    <location>
        <begin position="485"/>
        <end position="501"/>
    </location>
</feature>
<feature type="coiled-coil region" evidence="5">
    <location>
        <begin position="135"/>
        <end position="184"/>
    </location>
</feature>
<dbReference type="InterPro" id="IPR001060">
    <property type="entry name" value="FCH_dom"/>
</dbReference>
<keyword evidence="4 5" id="KW-0175">Coiled coil</keyword>
<evidence type="ECO:0000259" key="8">
    <source>
        <dbReference type="PROSITE" id="PS51741"/>
    </source>
</evidence>
<feature type="compositionally biased region" description="Polar residues" evidence="6">
    <location>
        <begin position="312"/>
        <end position="342"/>
    </location>
</feature>
<feature type="compositionally biased region" description="Polar residues" evidence="6">
    <location>
        <begin position="558"/>
        <end position="575"/>
    </location>
</feature>
<dbReference type="Gene3D" id="1.20.1270.60">
    <property type="entry name" value="Arfaptin homology (AH) domain/BAR domain"/>
    <property type="match status" value="1"/>
</dbReference>
<dbReference type="GO" id="GO:0045290">
    <property type="term" value="F:D-arabinose 1-dehydrogenase [NAD(P)+] activity"/>
    <property type="evidence" value="ECO:0007669"/>
    <property type="project" value="TreeGrafter"/>
</dbReference>
<dbReference type="GO" id="GO:0006355">
    <property type="term" value="P:regulation of DNA-templated transcription"/>
    <property type="evidence" value="ECO:0007669"/>
    <property type="project" value="InterPro"/>
</dbReference>
<dbReference type="SUPFAM" id="SSF54447">
    <property type="entry name" value="ssDNA-binding transcriptional regulator domain"/>
    <property type="match status" value="1"/>
</dbReference>
<evidence type="ECO:0000259" key="7">
    <source>
        <dbReference type="PROSITE" id="PS50002"/>
    </source>
</evidence>
<dbReference type="GO" id="GO:0030864">
    <property type="term" value="C:cortical actin cytoskeleton"/>
    <property type="evidence" value="ECO:0007669"/>
    <property type="project" value="UniProtKB-ARBA"/>
</dbReference>
<dbReference type="InterPro" id="IPR001452">
    <property type="entry name" value="SH3_domain"/>
</dbReference>
<proteinExistence type="predicted"/>
<dbReference type="InterPro" id="IPR036812">
    <property type="entry name" value="NAD(P)_OxRdtase_dom_sf"/>
</dbReference>
<feature type="region of interest" description="Disordered" evidence="6">
    <location>
        <begin position="478"/>
        <end position="575"/>
    </location>
</feature>